<dbReference type="EnsemblMetazoa" id="G17573.1">
    <property type="protein sequence ID" value="G17573.1:cds"/>
    <property type="gene ID" value="G17573"/>
</dbReference>
<evidence type="ECO:0000259" key="6">
    <source>
        <dbReference type="PROSITE" id="PS50871"/>
    </source>
</evidence>
<evidence type="ECO:0000256" key="3">
    <source>
        <dbReference type="ARBA" id="ARBA00022729"/>
    </source>
</evidence>
<reference evidence="7" key="1">
    <citation type="submission" date="2022-08" db="UniProtKB">
        <authorList>
            <consortium name="EnsemblMetazoa"/>
        </authorList>
    </citation>
    <scope>IDENTIFICATION</scope>
    <source>
        <strain evidence="7">05x7-T-G4-1.051#20</strain>
    </source>
</reference>
<dbReference type="OrthoDB" id="6151356at2759"/>
<dbReference type="InterPro" id="IPR001073">
    <property type="entry name" value="C1q_dom"/>
</dbReference>
<dbReference type="Proteomes" id="UP000005408">
    <property type="component" value="Unassembled WGS sequence"/>
</dbReference>
<evidence type="ECO:0000313" key="8">
    <source>
        <dbReference type="Proteomes" id="UP000005408"/>
    </source>
</evidence>
<dbReference type="OMA" id="REYSNCR"/>
<dbReference type="Pfam" id="PF00386">
    <property type="entry name" value="C1q"/>
    <property type="match status" value="1"/>
</dbReference>
<accession>A0A8W8JBG9</accession>
<feature type="coiled-coil region" evidence="4">
    <location>
        <begin position="60"/>
        <end position="111"/>
    </location>
</feature>
<keyword evidence="3 5" id="KW-0732">Signal</keyword>
<dbReference type="PANTHER" id="PTHR22923:SF116">
    <property type="entry name" value="C1Q DOMAIN-CONTAINING PROTEIN"/>
    <property type="match status" value="1"/>
</dbReference>
<organism evidence="7 8">
    <name type="scientific">Magallana gigas</name>
    <name type="common">Pacific oyster</name>
    <name type="synonym">Crassostrea gigas</name>
    <dbReference type="NCBI Taxonomy" id="29159"/>
    <lineage>
        <taxon>Eukaryota</taxon>
        <taxon>Metazoa</taxon>
        <taxon>Spiralia</taxon>
        <taxon>Lophotrochozoa</taxon>
        <taxon>Mollusca</taxon>
        <taxon>Bivalvia</taxon>
        <taxon>Autobranchia</taxon>
        <taxon>Pteriomorphia</taxon>
        <taxon>Ostreida</taxon>
        <taxon>Ostreoidea</taxon>
        <taxon>Ostreidae</taxon>
        <taxon>Magallana</taxon>
    </lineage>
</organism>
<proteinExistence type="predicted"/>
<keyword evidence="4" id="KW-0175">Coiled coil</keyword>
<dbReference type="InterPro" id="IPR050822">
    <property type="entry name" value="Cerebellin_Synaptic_Org"/>
</dbReference>
<dbReference type="SUPFAM" id="SSF49842">
    <property type="entry name" value="TNF-like"/>
    <property type="match status" value="1"/>
</dbReference>
<evidence type="ECO:0000256" key="1">
    <source>
        <dbReference type="ARBA" id="ARBA00004613"/>
    </source>
</evidence>
<dbReference type="PROSITE" id="PS50871">
    <property type="entry name" value="C1Q"/>
    <property type="match status" value="1"/>
</dbReference>
<sequence>MILFSESIMNKTINILLSLFYLCVNCVSVSQEWNTLDVYAFQTLTKANERWIRETENRLEKNCDKKIQSLEKNVKELSKQVKQQALYQEHTEKLELIVREQEKTISKLKVERMHIKKVGTVNRNVLVPTEDEREKVRTTEGGVLRQPGVKQCIRSFMKQKRLLSPTTLQPPITSKNIAFYAYMSKSTPSISIQYPIAFDIVKTNNGNGYHASTGVFIAPETGIYVFTWTIREYSNCRHSTQLMVNNAAIGVIHVDTGSSGDMSGTGVVVTHVNTGDDVYVRTYVVYNNCQIFSDIAGRSSFAGWKLS</sequence>
<feature type="signal peptide" evidence="5">
    <location>
        <begin position="1"/>
        <end position="26"/>
    </location>
</feature>
<name>A0A8W8JBG9_MAGGI</name>
<dbReference type="GO" id="GO:0005576">
    <property type="term" value="C:extracellular region"/>
    <property type="evidence" value="ECO:0007669"/>
    <property type="project" value="UniProtKB-SubCell"/>
</dbReference>
<protein>
    <recommendedName>
        <fullName evidence="6">C1q domain-containing protein</fullName>
    </recommendedName>
</protein>
<feature type="domain" description="C1q" evidence="6">
    <location>
        <begin position="172"/>
        <end position="307"/>
    </location>
</feature>
<dbReference type="PANTHER" id="PTHR22923">
    <property type="entry name" value="CEREBELLIN-RELATED"/>
    <property type="match status" value="1"/>
</dbReference>
<evidence type="ECO:0000313" key="7">
    <source>
        <dbReference type="EnsemblMetazoa" id="G17573.1:cds"/>
    </source>
</evidence>
<keyword evidence="2" id="KW-0964">Secreted</keyword>
<evidence type="ECO:0000256" key="5">
    <source>
        <dbReference type="SAM" id="SignalP"/>
    </source>
</evidence>
<keyword evidence="8" id="KW-1185">Reference proteome</keyword>
<dbReference type="SMART" id="SM00110">
    <property type="entry name" value="C1Q"/>
    <property type="match status" value="1"/>
</dbReference>
<dbReference type="AlphaFoldDB" id="A0A8W8JBG9"/>
<dbReference type="InterPro" id="IPR008983">
    <property type="entry name" value="Tumour_necrosis_fac-like_dom"/>
</dbReference>
<dbReference type="PRINTS" id="PR00007">
    <property type="entry name" value="COMPLEMNTC1Q"/>
</dbReference>
<evidence type="ECO:0000256" key="4">
    <source>
        <dbReference type="SAM" id="Coils"/>
    </source>
</evidence>
<comment type="subcellular location">
    <subcellularLocation>
        <location evidence="1">Secreted</location>
    </subcellularLocation>
</comment>
<dbReference type="Gene3D" id="2.60.120.40">
    <property type="match status" value="1"/>
</dbReference>
<evidence type="ECO:0000256" key="2">
    <source>
        <dbReference type="ARBA" id="ARBA00022525"/>
    </source>
</evidence>
<feature type="chain" id="PRO_5036498921" description="C1q domain-containing protein" evidence="5">
    <location>
        <begin position="27"/>
        <end position="307"/>
    </location>
</feature>